<dbReference type="CDD" id="cd09323">
    <property type="entry name" value="TDT_SLAC1_like"/>
    <property type="match status" value="1"/>
</dbReference>
<feature type="transmembrane region" description="Helical" evidence="5">
    <location>
        <begin position="84"/>
        <end position="103"/>
    </location>
</feature>
<feature type="transmembrane region" description="Helical" evidence="5">
    <location>
        <begin position="139"/>
        <end position="158"/>
    </location>
</feature>
<feature type="transmembrane region" description="Helical" evidence="5">
    <location>
        <begin position="12"/>
        <end position="30"/>
    </location>
</feature>
<evidence type="ECO:0000256" key="5">
    <source>
        <dbReference type="SAM" id="Phobius"/>
    </source>
</evidence>
<dbReference type="Proteomes" id="UP001172708">
    <property type="component" value="Unassembled WGS sequence"/>
</dbReference>
<comment type="caution">
    <text evidence="6">The sequence shown here is derived from an EMBL/GenBank/DDBJ whole genome shotgun (WGS) entry which is preliminary data.</text>
</comment>
<proteinExistence type="predicted"/>
<feature type="transmembrane region" description="Helical" evidence="5">
    <location>
        <begin position="204"/>
        <end position="223"/>
    </location>
</feature>
<keyword evidence="7" id="KW-1185">Reference proteome</keyword>
<dbReference type="PANTHER" id="PTHR37955">
    <property type="entry name" value="TELLURITE RESISTANCE PROTEIN TEHA"/>
    <property type="match status" value="1"/>
</dbReference>
<organism evidence="6 7">
    <name type="scientific">Demequina muriae</name>
    <dbReference type="NCBI Taxonomy" id="3051664"/>
    <lineage>
        <taxon>Bacteria</taxon>
        <taxon>Bacillati</taxon>
        <taxon>Actinomycetota</taxon>
        <taxon>Actinomycetes</taxon>
        <taxon>Micrococcales</taxon>
        <taxon>Demequinaceae</taxon>
        <taxon>Demequina</taxon>
    </lineage>
</organism>
<evidence type="ECO:0000256" key="1">
    <source>
        <dbReference type="ARBA" id="ARBA00004141"/>
    </source>
</evidence>
<evidence type="ECO:0000256" key="4">
    <source>
        <dbReference type="ARBA" id="ARBA00023136"/>
    </source>
</evidence>
<evidence type="ECO:0000256" key="2">
    <source>
        <dbReference type="ARBA" id="ARBA00022692"/>
    </source>
</evidence>
<dbReference type="RefSeq" id="WP_301141131.1">
    <property type="nucleotide sequence ID" value="NZ_JAUHQA010000001.1"/>
</dbReference>
<keyword evidence="4 5" id="KW-0472">Membrane</keyword>
<protein>
    <submittedName>
        <fullName evidence="6">SLAC1 anion channel family protein</fullName>
    </submittedName>
</protein>
<dbReference type="InterPro" id="IPR052951">
    <property type="entry name" value="Tellurite_res_ion_channel"/>
</dbReference>
<evidence type="ECO:0000256" key="3">
    <source>
        <dbReference type="ARBA" id="ARBA00022989"/>
    </source>
</evidence>
<evidence type="ECO:0000313" key="7">
    <source>
        <dbReference type="Proteomes" id="UP001172708"/>
    </source>
</evidence>
<dbReference type="Gene3D" id="1.50.10.150">
    <property type="entry name" value="Voltage-dependent anion channel"/>
    <property type="match status" value="1"/>
</dbReference>
<dbReference type="EMBL" id="JAUHQA010000001">
    <property type="protein sequence ID" value="MDN4479893.1"/>
    <property type="molecule type" value="Genomic_DNA"/>
</dbReference>
<feature type="transmembrane region" description="Helical" evidence="5">
    <location>
        <begin position="109"/>
        <end position="127"/>
    </location>
</feature>
<gene>
    <name evidence="6" type="ORF">QQX02_03020</name>
</gene>
<feature type="transmembrane region" description="Helical" evidence="5">
    <location>
        <begin position="170"/>
        <end position="192"/>
    </location>
</feature>
<keyword evidence="3 5" id="KW-1133">Transmembrane helix</keyword>
<keyword evidence="2 5" id="KW-0812">Transmembrane</keyword>
<feature type="transmembrane region" description="Helical" evidence="5">
    <location>
        <begin position="285"/>
        <end position="306"/>
    </location>
</feature>
<dbReference type="InterPro" id="IPR004695">
    <property type="entry name" value="SLAC1/Mae1/Ssu1/TehA"/>
</dbReference>
<dbReference type="PANTHER" id="PTHR37955:SF1">
    <property type="entry name" value="DEP DOMAIN-CONTAINING PROTEIN"/>
    <property type="match status" value="1"/>
</dbReference>
<feature type="transmembrane region" description="Helical" evidence="5">
    <location>
        <begin position="229"/>
        <end position="248"/>
    </location>
</feature>
<dbReference type="InterPro" id="IPR038665">
    <property type="entry name" value="Voltage-dep_anion_channel_sf"/>
</dbReference>
<dbReference type="Pfam" id="PF03595">
    <property type="entry name" value="SLAC1"/>
    <property type="match status" value="1"/>
</dbReference>
<sequence>MTDSPRPSVAHLPVGAFAIVMGIGGLSAAWNHAAVAWPVPSAVGAVLAWAALAVLGVLLAAYAVKAARHPQAVAAEWRHPIRTAFTATIPIAALITSAALVPHHGPTSAALWWAGAATMLTVSVWVIRTWSTDAQLEHVHVHPAWFIPVVGNLVVPLAGVEHAPVDISWFFFGVGILYWLGLLPIVLTRLFVYGVIPPRLAPTLAIMVAPPAVAAISWVRLGGQWSDPLGRILLAVALFNLVALVAHAGALRAAPFALPAWAYTFPLAAAAVAFVSAFHDGSGAFYGWAGGVTLALASGFVVALAVRTARGFATGELLLPEP</sequence>
<feature type="transmembrane region" description="Helical" evidence="5">
    <location>
        <begin position="260"/>
        <end position="279"/>
    </location>
</feature>
<reference evidence="6" key="1">
    <citation type="submission" date="2023-06" db="EMBL/GenBank/DDBJ databases">
        <title>Egi l300058.</title>
        <authorList>
            <person name="Gao L."/>
            <person name="Fang B.-Z."/>
            <person name="Li W.-J."/>
        </authorList>
    </citation>
    <scope>NUCLEOTIDE SEQUENCE</scope>
    <source>
        <strain evidence="6">EGI L300058</strain>
    </source>
</reference>
<accession>A0ABT8GEM9</accession>
<feature type="transmembrane region" description="Helical" evidence="5">
    <location>
        <begin position="42"/>
        <end position="64"/>
    </location>
</feature>
<evidence type="ECO:0000313" key="6">
    <source>
        <dbReference type="EMBL" id="MDN4479893.1"/>
    </source>
</evidence>
<name>A0ABT8GEM9_9MICO</name>
<comment type="subcellular location">
    <subcellularLocation>
        <location evidence="1">Membrane</location>
        <topology evidence="1">Multi-pass membrane protein</topology>
    </subcellularLocation>
</comment>